<reference evidence="2 3" key="1">
    <citation type="journal article" date="2014" name="Agronomy (Basel)">
        <title>A Draft Genome Sequence for Ensete ventricosum, the Drought-Tolerant Tree Against Hunger.</title>
        <authorList>
            <person name="Harrison J."/>
            <person name="Moore K.A."/>
            <person name="Paszkiewicz K."/>
            <person name="Jones T."/>
            <person name="Grant M."/>
            <person name="Ambacheew D."/>
            <person name="Muzemil S."/>
            <person name="Studholme D.J."/>
        </authorList>
    </citation>
    <scope>NUCLEOTIDE SEQUENCE [LARGE SCALE GENOMIC DNA]</scope>
</reference>
<proteinExistence type="predicted"/>
<organism evidence="2 3">
    <name type="scientific">Ensete ventricosum</name>
    <name type="common">Abyssinian banana</name>
    <name type="synonym">Musa ensete</name>
    <dbReference type="NCBI Taxonomy" id="4639"/>
    <lineage>
        <taxon>Eukaryota</taxon>
        <taxon>Viridiplantae</taxon>
        <taxon>Streptophyta</taxon>
        <taxon>Embryophyta</taxon>
        <taxon>Tracheophyta</taxon>
        <taxon>Spermatophyta</taxon>
        <taxon>Magnoliopsida</taxon>
        <taxon>Liliopsida</taxon>
        <taxon>Zingiberales</taxon>
        <taxon>Musaceae</taxon>
        <taxon>Ensete</taxon>
    </lineage>
</organism>
<dbReference type="Proteomes" id="UP000287651">
    <property type="component" value="Unassembled WGS sequence"/>
</dbReference>
<feature type="region of interest" description="Disordered" evidence="1">
    <location>
        <begin position="60"/>
        <end position="106"/>
    </location>
</feature>
<feature type="compositionally biased region" description="Basic and acidic residues" evidence="1">
    <location>
        <begin position="80"/>
        <end position="96"/>
    </location>
</feature>
<dbReference type="EMBL" id="AMZH03004999">
    <property type="protein sequence ID" value="RRT67555.1"/>
    <property type="molecule type" value="Genomic_DNA"/>
</dbReference>
<dbReference type="AlphaFoldDB" id="A0A426ZUA4"/>
<sequence>MEEQPAKSTRKHSDGRNLFRTEPLHAALAAFLAGSACGNTECAHRSAASATLPTVDGTLGRTHIGGSRIKRRLHTGLPRTADRSRIKWRPRAERGHASGSLARQRQ</sequence>
<accession>A0A426ZUA4</accession>
<evidence type="ECO:0000313" key="3">
    <source>
        <dbReference type="Proteomes" id="UP000287651"/>
    </source>
</evidence>
<comment type="caution">
    <text evidence="2">The sequence shown here is derived from an EMBL/GenBank/DDBJ whole genome shotgun (WGS) entry which is preliminary data.</text>
</comment>
<gene>
    <name evidence="2" type="ORF">B296_00008324</name>
</gene>
<name>A0A426ZUA4_ENSVE</name>
<evidence type="ECO:0000313" key="2">
    <source>
        <dbReference type="EMBL" id="RRT67555.1"/>
    </source>
</evidence>
<protein>
    <submittedName>
        <fullName evidence="2">Uncharacterized protein</fullName>
    </submittedName>
</protein>
<evidence type="ECO:0000256" key="1">
    <source>
        <dbReference type="SAM" id="MobiDB-lite"/>
    </source>
</evidence>